<evidence type="ECO:0000256" key="6">
    <source>
        <dbReference type="SAM" id="Phobius"/>
    </source>
</evidence>
<dbReference type="Gene3D" id="1.20.1250.20">
    <property type="entry name" value="MFS general substrate transporter like domains"/>
    <property type="match status" value="1"/>
</dbReference>
<feature type="region of interest" description="Disordered" evidence="5">
    <location>
        <begin position="417"/>
        <end position="466"/>
    </location>
</feature>
<feature type="transmembrane region" description="Helical" evidence="6">
    <location>
        <begin position="191"/>
        <end position="214"/>
    </location>
</feature>
<proteinExistence type="predicted"/>
<reference evidence="7" key="2">
    <citation type="submission" date="2021-09" db="EMBL/GenBank/DDBJ databases">
        <authorList>
            <person name="Jia N."/>
            <person name="Wang J."/>
            <person name="Shi W."/>
            <person name="Du L."/>
            <person name="Sun Y."/>
            <person name="Zhan W."/>
            <person name="Jiang J."/>
            <person name="Wang Q."/>
            <person name="Zhang B."/>
            <person name="Ji P."/>
            <person name="Sakyi L.B."/>
            <person name="Cui X."/>
            <person name="Yuan T."/>
            <person name="Jiang B."/>
            <person name="Yang W."/>
            <person name="Lam T.T.-Y."/>
            <person name="Chang Q."/>
            <person name="Ding S."/>
            <person name="Wang X."/>
            <person name="Zhu J."/>
            <person name="Ruan X."/>
            <person name="Zhao L."/>
            <person name="Wei J."/>
            <person name="Que T."/>
            <person name="Du C."/>
            <person name="Cheng J."/>
            <person name="Dai P."/>
            <person name="Han X."/>
            <person name="Huang E."/>
            <person name="Gao Y."/>
            <person name="Liu J."/>
            <person name="Shao H."/>
            <person name="Ye R."/>
            <person name="Li L."/>
            <person name="Wei W."/>
            <person name="Wang X."/>
            <person name="Wang C."/>
            <person name="Huo Q."/>
            <person name="Li W."/>
            <person name="Guo W."/>
            <person name="Chen H."/>
            <person name="Chen S."/>
            <person name="Zhou L."/>
            <person name="Zhou L."/>
            <person name="Ni X."/>
            <person name="Tian J."/>
            <person name="Zhou Y."/>
            <person name="Sheng Y."/>
            <person name="Liu T."/>
            <person name="Pan Y."/>
            <person name="Xia L."/>
            <person name="Li J."/>
            <person name="Zhao F."/>
            <person name="Cao W."/>
        </authorList>
    </citation>
    <scope>NUCLEOTIDE SEQUENCE</scope>
    <source>
        <strain evidence="7">Rmic-2018</strain>
        <tissue evidence="7">Larvae</tissue>
    </source>
</reference>
<dbReference type="SUPFAM" id="SSF103473">
    <property type="entry name" value="MFS general substrate transporter"/>
    <property type="match status" value="1"/>
</dbReference>
<evidence type="ECO:0000256" key="1">
    <source>
        <dbReference type="ARBA" id="ARBA00004141"/>
    </source>
</evidence>
<reference evidence="7" key="1">
    <citation type="journal article" date="2020" name="Cell">
        <title>Large-Scale Comparative Analyses of Tick Genomes Elucidate Their Genetic Diversity and Vector Capacities.</title>
        <authorList>
            <consortium name="Tick Genome and Microbiome Consortium (TIGMIC)"/>
            <person name="Jia N."/>
            <person name="Wang J."/>
            <person name="Shi W."/>
            <person name="Du L."/>
            <person name="Sun Y."/>
            <person name="Zhan W."/>
            <person name="Jiang J.F."/>
            <person name="Wang Q."/>
            <person name="Zhang B."/>
            <person name="Ji P."/>
            <person name="Bell-Sakyi L."/>
            <person name="Cui X.M."/>
            <person name="Yuan T.T."/>
            <person name="Jiang B.G."/>
            <person name="Yang W.F."/>
            <person name="Lam T.T."/>
            <person name="Chang Q.C."/>
            <person name="Ding S.J."/>
            <person name="Wang X.J."/>
            <person name="Zhu J.G."/>
            <person name="Ruan X.D."/>
            <person name="Zhao L."/>
            <person name="Wei J.T."/>
            <person name="Ye R.Z."/>
            <person name="Que T.C."/>
            <person name="Du C.H."/>
            <person name="Zhou Y.H."/>
            <person name="Cheng J.X."/>
            <person name="Dai P.F."/>
            <person name="Guo W.B."/>
            <person name="Han X.H."/>
            <person name="Huang E.J."/>
            <person name="Li L.F."/>
            <person name="Wei W."/>
            <person name="Gao Y.C."/>
            <person name="Liu J.Z."/>
            <person name="Shao H.Z."/>
            <person name="Wang X."/>
            <person name="Wang C.C."/>
            <person name="Yang T.C."/>
            <person name="Huo Q.B."/>
            <person name="Li W."/>
            <person name="Chen H.Y."/>
            <person name="Chen S.E."/>
            <person name="Zhou L.G."/>
            <person name="Ni X.B."/>
            <person name="Tian J.H."/>
            <person name="Sheng Y."/>
            <person name="Liu T."/>
            <person name="Pan Y.S."/>
            <person name="Xia L.Y."/>
            <person name="Li J."/>
            <person name="Zhao F."/>
            <person name="Cao W.C."/>
        </authorList>
    </citation>
    <scope>NUCLEOTIDE SEQUENCE</scope>
    <source>
        <strain evidence="7">Rmic-2018</strain>
    </source>
</reference>
<dbReference type="VEuPathDB" id="VectorBase:LOC119185847"/>
<evidence type="ECO:0000256" key="2">
    <source>
        <dbReference type="ARBA" id="ARBA00022692"/>
    </source>
</evidence>
<feature type="compositionally biased region" description="Pro residues" evidence="5">
    <location>
        <begin position="421"/>
        <end position="432"/>
    </location>
</feature>
<feature type="transmembrane region" description="Helical" evidence="6">
    <location>
        <begin position="135"/>
        <end position="154"/>
    </location>
</feature>
<dbReference type="EMBL" id="JABSTU010005260">
    <property type="protein sequence ID" value="KAH7948580.1"/>
    <property type="molecule type" value="Genomic_DNA"/>
</dbReference>
<dbReference type="InterPro" id="IPR005828">
    <property type="entry name" value="MFS_sugar_transport-like"/>
</dbReference>
<dbReference type="GO" id="GO:0016020">
    <property type="term" value="C:membrane"/>
    <property type="evidence" value="ECO:0007669"/>
    <property type="project" value="UniProtKB-SubCell"/>
</dbReference>
<dbReference type="PANTHER" id="PTHR24064">
    <property type="entry name" value="SOLUTE CARRIER FAMILY 22 MEMBER"/>
    <property type="match status" value="1"/>
</dbReference>
<protein>
    <submittedName>
        <fullName evidence="7">Uncharacterized protein</fullName>
    </submittedName>
</protein>
<evidence type="ECO:0000256" key="4">
    <source>
        <dbReference type="ARBA" id="ARBA00023136"/>
    </source>
</evidence>
<dbReference type="Pfam" id="PF00083">
    <property type="entry name" value="Sugar_tr"/>
    <property type="match status" value="1"/>
</dbReference>
<evidence type="ECO:0000313" key="7">
    <source>
        <dbReference type="EMBL" id="KAH7948580.1"/>
    </source>
</evidence>
<comment type="caution">
    <text evidence="7">The sequence shown here is derived from an EMBL/GenBank/DDBJ whole genome shotgun (WGS) entry which is preliminary data.</text>
</comment>
<name>A0A9J6CWX4_RHIMP</name>
<feature type="transmembrane region" description="Helical" evidence="6">
    <location>
        <begin position="103"/>
        <end position="123"/>
    </location>
</feature>
<evidence type="ECO:0000313" key="8">
    <source>
        <dbReference type="Proteomes" id="UP000821866"/>
    </source>
</evidence>
<dbReference type="AlphaFoldDB" id="A0A9J6CWX4"/>
<comment type="subcellular location">
    <subcellularLocation>
        <location evidence="1">Membrane</location>
        <topology evidence="1">Multi-pass membrane protein</topology>
    </subcellularLocation>
</comment>
<evidence type="ECO:0000256" key="3">
    <source>
        <dbReference type="ARBA" id="ARBA00022989"/>
    </source>
</evidence>
<sequence length="466" mass="50625">MIGFGFNEVRVLEPHPASRRPPARYSYIDPQAWRNVSIPLVLGEDVTERRSQCEPPMPYAELSAEYSDNRIIVPCDSGWEYDTGDSHLHSIVDEWNLVCKQDWIVSALATAYTAGGVVGSALAGIAADRVGRHPVLGILLALLVSAGTALAFANSGPLLATLWFLLSACAAGVLVASHVLLFDVTGTQHRVLYCAVAAAAFVATVYTEVVHVLIRNWHAAQVAYMVPSCGMIAAAYLVEESPCWLLAFSEMSCAENVLSRAASSHRVEPHLFRHHLSALWVEMSRQHEKLVAHQEQEGPNAIISDHELRLSDLLSNHSLHQRSALIFGFWFLVFRTFSHLSVGHVLRDNERARSALVVMQLPCVVADGYALTRASRRLSSAASMLALSITTGTLSAVNVLGAPDQLDVIVAVSGLQARTSPPSPRSPSPPNSTRPCFGGLPWAAATRVAEPAPSRRRSSTWSGRHR</sequence>
<feature type="transmembrane region" description="Helical" evidence="6">
    <location>
        <begin position="160"/>
        <end position="184"/>
    </location>
</feature>
<dbReference type="Proteomes" id="UP000821866">
    <property type="component" value="Unassembled WGS sequence"/>
</dbReference>
<dbReference type="InterPro" id="IPR036259">
    <property type="entry name" value="MFS_trans_sf"/>
</dbReference>
<gene>
    <name evidence="7" type="ORF">HPB51_028490</name>
</gene>
<dbReference type="GO" id="GO:0022857">
    <property type="term" value="F:transmembrane transporter activity"/>
    <property type="evidence" value="ECO:0007669"/>
    <property type="project" value="InterPro"/>
</dbReference>
<evidence type="ECO:0000256" key="5">
    <source>
        <dbReference type="SAM" id="MobiDB-lite"/>
    </source>
</evidence>
<organism evidence="7 8">
    <name type="scientific">Rhipicephalus microplus</name>
    <name type="common">Cattle tick</name>
    <name type="synonym">Boophilus microplus</name>
    <dbReference type="NCBI Taxonomy" id="6941"/>
    <lineage>
        <taxon>Eukaryota</taxon>
        <taxon>Metazoa</taxon>
        <taxon>Ecdysozoa</taxon>
        <taxon>Arthropoda</taxon>
        <taxon>Chelicerata</taxon>
        <taxon>Arachnida</taxon>
        <taxon>Acari</taxon>
        <taxon>Parasitiformes</taxon>
        <taxon>Ixodida</taxon>
        <taxon>Ixodoidea</taxon>
        <taxon>Ixodidae</taxon>
        <taxon>Rhipicephalinae</taxon>
        <taxon>Rhipicephalus</taxon>
        <taxon>Boophilus</taxon>
    </lineage>
</organism>
<feature type="compositionally biased region" description="Basic residues" evidence="5">
    <location>
        <begin position="454"/>
        <end position="466"/>
    </location>
</feature>
<keyword evidence="8" id="KW-1185">Reference proteome</keyword>
<keyword evidence="2 6" id="KW-0812">Transmembrane</keyword>
<accession>A0A9J6CWX4</accession>
<keyword evidence="4 6" id="KW-0472">Membrane</keyword>
<keyword evidence="3 6" id="KW-1133">Transmembrane helix</keyword>